<dbReference type="CDD" id="cd06462">
    <property type="entry name" value="Peptidase_S24_S26"/>
    <property type="match status" value="1"/>
</dbReference>
<keyword evidence="4" id="KW-1185">Reference proteome</keyword>
<evidence type="ECO:0000313" key="3">
    <source>
        <dbReference type="EMBL" id="MFC4336378.1"/>
    </source>
</evidence>
<feature type="domain" description="Peptidase S26" evidence="2">
    <location>
        <begin position="7"/>
        <end position="101"/>
    </location>
</feature>
<dbReference type="EMBL" id="JBHSDK010000019">
    <property type="protein sequence ID" value="MFC4336378.1"/>
    <property type="molecule type" value="Genomic_DNA"/>
</dbReference>
<name>A0ABV8U167_9ACTN</name>
<evidence type="ECO:0000313" key="4">
    <source>
        <dbReference type="Proteomes" id="UP001595823"/>
    </source>
</evidence>
<evidence type="ECO:0000256" key="1">
    <source>
        <dbReference type="ARBA" id="ARBA00004401"/>
    </source>
</evidence>
<feature type="domain" description="Peptidase S26" evidence="2">
    <location>
        <begin position="105"/>
        <end position="141"/>
    </location>
</feature>
<reference evidence="4" key="1">
    <citation type="journal article" date="2019" name="Int. J. Syst. Evol. Microbiol.">
        <title>The Global Catalogue of Microorganisms (GCM) 10K type strain sequencing project: providing services to taxonomists for standard genome sequencing and annotation.</title>
        <authorList>
            <consortium name="The Broad Institute Genomics Platform"/>
            <consortium name="The Broad Institute Genome Sequencing Center for Infectious Disease"/>
            <person name="Wu L."/>
            <person name="Ma J."/>
        </authorList>
    </citation>
    <scope>NUCLEOTIDE SEQUENCE [LARGE SCALE GENOMIC DNA]</scope>
    <source>
        <strain evidence="4">IBRC-M 10908</strain>
    </source>
</reference>
<gene>
    <name evidence="3" type="ORF">ACFPET_14340</name>
</gene>
<dbReference type="SUPFAM" id="SSF51306">
    <property type="entry name" value="LexA/Signal peptidase"/>
    <property type="match status" value="1"/>
</dbReference>
<dbReference type="InterPro" id="IPR036286">
    <property type="entry name" value="LexA/Signal_pep-like_sf"/>
</dbReference>
<proteinExistence type="predicted"/>
<comment type="caution">
    <text evidence="3">The sequence shown here is derived from an EMBL/GenBank/DDBJ whole genome shotgun (WGS) entry which is preliminary data.</text>
</comment>
<dbReference type="InterPro" id="IPR000223">
    <property type="entry name" value="Pept_S26A_signal_pept_1"/>
</dbReference>
<dbReference type="Gene3D" id="2.10.109.10">
    <property type="entry name" value="Umud Fragment, subunit A"/>
    <property type="match status" value="1"/>
</dbReference>
<dbReference type="RefSeq" id="WP_380622255.1">
    <property type="nucleotide sequence ID" value="NZ_JBHSDK010000019.1"/>
</dbReference>
<protein>
    <submittedName>
        <fullName evidence="3">S26 family signal peptidase</fullName>
    </submittedName>
</protein>
<dbReference type="Proteomes" id="UP001595823">
    <property type="component" value="Unassembled WGS sequence"/>
</dbReference>
<comment type="subcellular location">
    <subcellularLocation>
        <location evidence="1">Cell membrane</location>
        <topology evidence="1">Single-pass type II membrane protein</topology>
    </subcellularLocation>
</comment>
<sequence length="150" mass="16089">MTWTGAAILAVALGAAYFLLARRLLTVTVDGESMVPALPPRMDALVRKAHKAKTGDIVVVAAPDPLTGWLDPSGPAKLTKANKGLGHWWVKRVAAVGGERIPDSEETVPEGHYYLLSDNPAGEDSRRHGTVPASQLLGVVMHHWPLDEES</sequence>
<organism evidence="3 4">
    <name type="scientific">Salininema proteolyticum</name>
    <dbReference type="NCBI Taxonomy" id="1607685"/>
    <lineage>
        <taxon>Bacteria</taxon>
        <taxon>Bacillati</taxon>
        <taxon>Actinomycetota</taxon>
        <taxon>Actinomycetes</taxon>
        <taxon>Glycomycetales</taxon>
        <taxon>Glycomycetaceae</taxon>
        <taxon>Salininema</taxon>
    </lineage>
</organism>
<evidence type="ECO:0000259" key="2">
    <source>
        <dbReference type="Pfam" id="PF10502"/>
    </source>
</evidence>
<dbReference type="Pfam" id="PF10502">
    <property type="entry name" value="Peptidase_S26"/>
    <property type="match status" value="2"/>
</dbReference>
<dbReference type="InterPro" id="IPR019533">
    <property type="entry name" value="Peptidase_S26"/>
</dbReference>
<dbReference type="PRINTS" id="PR00727">
    <property type="entry name" value="LEADERPTASE"/>
</dbReference>
<accession>A0ABV8U167</accession>